<gene>
    <name evidence="7" type="ORF">K7432_005902</name>
</gene>
<evidence type="ECO:0000256" key="3">
    <source>
        <dbReference type="SAM" id="MobiDB-lite"/>
    </source>
</evidence>
<dbReference type="Proteomes" id="UP001479436">
    <property type="component" value="Unassembled WGS sequence"/>
</dbReference>
<evidence type="ECO:0000256" key="4">
    <source>
        <dbReference type="SAM" id="Phobius"/>
    </source>
</evidence>
<evidence type="ECO:0000256" key="1">
    <source>
        <dbReference type="ARBA" id="ARBA00022443"/>
    </source>
</evidence>
<feature type="chain" id="PRO_5047365006" description="SH3 domain-containing protein" evidence="5">
    <location>
        <begin position="27"/>
        <end position="503"/>
    </location>
</feature>
<dbReference type="Gene3D" id="2.30.30.40">
    <property type="entry name" value="SH3 Domains"/>
    <property type="match status" value="1"/>
</dbReference>
<dbReference type="InterPro" id="IPR001452">
    <property type="entry name" value="SH3_domain"/>
</dbReference>
<dbReference type="SUPFAM" id="SSF50044">
    <property type="entry name" value="SH3-domain"/>
    <property type="match status" value="1"/>
</dbReference>
<feature type="compositionally biased region" description="Polar residues" evidence="3">
    <location>
        <begin position="238"/>
        <end position="259"/>
    </location>
</feature>
<name>A0ABR2W2I3_9FUNG</name>
<comment type="caution">
    <text evidence="7">The sequence shown here is derived from an EMBL/GenBank/DDBJ whole genome shotgun (WGS) entry which is preliminary data.</text>
</comment>
<feature type="compositionally biased region" description="Low complexity" evidence="3">
    <location>
        <begin position="82"/>
        <end position="94"/>
    </location>
</feature>
<proteinExistence type="predicted"/>
<dbReference type="PROSITE" id="PS50002">
    <property type="entry name" value="SH3"/>
    <property type="match status" value="1"/>
</dbReference>
<dbReference type="EMBL" id="JASJQH010007121">
    <property type="protein sequence ID" value="KAK9717855.1"/>
    <property type="molecule type" value="Genomic_DNA"/>
</dbReference>
<dbReference type="SMART" id="SM00326">
    <property type="entry name" value="SH3"/>
    <property type="match status" value="1"/>
</dbReference>
<sequence length="503" mass="53795">MKSSFLIIGSICVSLCLVLATAGVSGVVIQSRECNHGLCTTNLVRRDDVNGEEDGETEIHDGSVPGDSDQSPNGGEEGNVEPTTTDISQPTPTTSDEDSNPVGDTSTPTASYQDGNFVADTPTPTVSTLWDADGNAFVFPSTSWDGQGSPWMSTPTPFTTSDEYGNPLTVTPTPIVTLWDDNGNEVIFTPTITAPSDDVSSTQPTEVASPVDQPTELPTSDVVSTETSSAVPEIVDATNASTNENLDTSSNEQTTGTSSARNMPVIIGGSVGALALVIGIGGFVGYRAVRNRRKSQWFKPEYNRDTKGFFDLNEVAEIASHSPGMNTPMPIKNHSVPPTVPPLISRQSFISTQSLVSPSVPPVAKKASTYNGLSVPPFAQPCRTSTQSSVGIRESALEETFIVGFTDFDDDHHHKDSSNYRLSTSPSVNINESNVVLEEPLFVMTALLPYMPQRTNEMLVQSGDEIVITEEVGEEWLGGYNKSRDPDTKGYFPRTCVTGTSYL</sequence>
<feature type="transmembrane region" description="Helical" evidence="4">
    <location>
        <begin position="265"/>
        <end position="289"/>
    </location>
</feature>
<keyword evidence="8" id="KW-1185">Reference proteome</keyword>
<feature type="compositionally biased region" description="Polar residues" evidence="3">
    <location>
        <begin position="192"/>
        <end position="206"/>
    </location>
</feature>
<feature type="compositionally biased region" description="Polar residues" evidence="3">
    <location>
        <begin position="102"/>
        <end position="114"/>
    </location>
</feature>
<feature type="region of interest" description="Disordered" evidence="3">
    <location>
        <begin position="192"/>
        <end position="259"/>
    </location>
</feature>
<evidence type="ECO:0000313" key="8">
    <source>
        <dbReference type="Proteomes" id="UP001479436"/>
    </source>
</evidence>
<keyword evidence="5" id="KW-0732">Signal</keyword>
<reference evidence="7 8" key="1">
    <citation type="submission" date="2023-04" db="EMBL/GenBank/DDBJ databases">
        <title>Genome of Basidiobolus ranarum AG-B5.</title>
        <authorList>
            <person name="Stajich J.E."/>
            <person name="Carter-House D."/>
            <person name="Gryganskyi A."/>
        </authorList>
    </citation>
    <scope>NUCLEOTIDE SEQUENCE [LARGE SCALE GENOMIC DNA]</scope>
    <source>
        <strain evidence="7 8">AG-B5</strain>
    </source>
</reference>
<evidence type="ECO:0000259" key="6">
    <source>
        <dbReference type="PROSITE" id="PS50002"/>
    </source>
</evidence>
<feature type="domain" description="SH3" evidence="6">
    <location>
        <begin position="439"/>
        <end position="502"/>
    </location>
</feature>
<keyword evidence="4" id="KW-0472">Membrane</keyword>
<accession>A0ABR2W2I3</accession>
<feature type="region of interest" description="Disordered" evidence="3">
    <location>
        <begin position="52"/>
        <end position="126"/>
    </location>
</feature>
<feature type="compositionally biased region" description="Polar residues" evidence="3">
    <location>
        <begin position="216"/>
        <end position="230"/>
    </location>
</feature>
<protein>
    <recommendedName>
        <fullName evidence="6">SH3 domain-containing protein</fullName>
    </recommendedName>
</protein>
<keyword evidence="4" id="KW-0812">Transmembrane</keyword>
<evidence type="ECO:0000313" key="7">
    <source>
        <dbReference type="EMBL" id="KAK9717855.1"/>
    </source>
</evidence>
<feature type="signal peptide" evidence="5">
    <location>
        <begin position="1"/>
        <end position="26"/>
    </location>
</feature>
<keyword evidence="4" id="KW-1133">Transmembrane helix</keyword>
<dbReference type="InterPro" id="IPR036028">
    <property type="entry name" value="SH3-like_dom_sf"/>
</dbReference>
<evidence type="ECO:0000256" key="5">
    <source>
        <dbReference type="SAM" id="SignalP"/>
    </source>
</evidence>
<keyword evidence="1 2" id="KW-0728">SH3 domain</keyword>
<organism evidence="7 8">
    <name type="scientific">Basidiobolus ranarum</name>
    <dbReference type="NCBI Taxonomy" id="34480"/>
    <lineage>
        <taxon>Eukaryota</taxon>
        <taxon>Fungi</taxon>
        <taxon>Fungi incertae sedis</taxon>
        <taxon>Zoopagomycota</taxon>
        <taxon>Entomophthoromycotina</taxon>
        <taxon>Basidiobolomycetes</taxon>
        <taxon>Basidiobolales</taxon>
        <taxon>Basidiobolaceae</taxon>
        <taxon>Basidiobolus</taxon>
    </lineage>
</organism>
<dbReference type="Pfam" id="PF00018">
    <property type="entry name" value="SH3_1"/>
    <property type="match status" value="1"/>
</dbReference>
<evidence type="ECO:0000256" key="2">
    <source>
        <dbReference type="PROSITE-ProRule" id="PRU00192"/>
    </source>
</evidence>
<dbReference type="CDD" id="cd00174">
    <property type="entry name" value="SH3"/>
    <property type="match status" value="1"/>
</dbReference>